<dbReference type="Proteomes" id="UP000091846">
    <property type="component" value="Unassembled WGS sequence"/>
</dbReference>
<dbReference type="GO" id="GO:0004029">
    <property type="term" value="F:aldehyde dehydrogenase (NAD+) activity"/>
    <property type="evidence" value="ECO:0007669"/>
    <property type="project" value="TreeGrafter"/>
</dbReference>
<evidence type="ECO:0000313" key="2">
    <source>
        <dbReference type="EMBL" id="OBI35356.1"/>
    </source>
</evidence>
<accession>A0A1A2YE87</accession>
<dbReference type="InterPro" id="IPR036291">
    <property type="entry name" value="NAD(P)-bd_dom_sf"/>
</dbReference>
<dbReference type="PANTHER" id="PTHR48079">
    <property type="entry name" value="PROTEIN YEEZ"/>
    <property type="match status" value="1"/>
</dbReference>
<dbReference type="OrthoDB" id="9787292at2"/>
<name>A0A1A2YE87_9MYCO</name>
<dbReference type="AlphaFoldDB" id="A0A1A2YE87"/>
<dbReference type="SUPFAM" id="SSF51735">
    <property type="entry name" value="NAD(P)-binding Rossmann-fold domains"/>
    <property type="match status" value="1"/>
</dbReference>
<organism evidence="2 3">
    <name type="scientific">Mycobacterium colombiense</name>
    <dbReference type="NCBI Taxonomy" id="339268"/>
    <lineage>
        <taxon>Bacteria</taxon>
        <taxon>Bacillati</taxon>
        <taxon>Actinomycetota</taxon>
        <taxon>Actinomycetes</taxon>
        <taxon>Mycobacteriales</taxon>
        <taxon>Mycobacteriaceae</taxon>
        <taxon>Mycobacterium</taxon>
        <taxon>Mycobacterium avium complex (MAC)</taxon>
    </lineage>
</organism>
<evidence type="ECO:0000313" key="3">
    <source>
        <dbReference type="Proteomes" id="UP000091846"/>
    </source>
</evidence>
<dbReference type="InterPro" id="IPR051783">
    <property type="entry name" value="NAD(P)-dependent_oxidoreduct"/>
</dbReference>
<evidence type="ECO:0000259" key="1">
    <source>
        <dbReference type="Pfam" id="PF01370"/>
    </source>
</evidence>
<dbReference type="CDD" id="cd05262">
    <property type="entry name" value="SDR_a7"/>
    <property type="match status" value="1"/>
</dbReference>
<dbReference type="Gene3D" id="3.40.50.720">
    <property type="entry name" value="NAD(P)-binding Rossmann-like Domain"/>
    <property type="match status" value="1"/>
</dbReference>
<feature type="domain" description="NAD-dependent epimerase/dehydratase" evidence="1">
    <location>
        <begin position="3"/>
        <end position="78"/>
    </location>
</feature>
<dbReference type="InterPro" id="IPR001509">
    <property type="entry name" value="Epimerase_deHydtase"/>
</dbReference>
<sequence length="297" mass="30954">MHVFVTGATGHIGSAVVAELLDAGHQVTGLARSDAGAAALQAAGATPHRGDLDNLDGLRDAAAASDGVIHLAFKHDFDDFAGAAETDLRAVRAIGEALVGSDRPFVSTSGTLLLALLMQGDVATEQDTVPSGPRVDSENAVIALAERGVRSSVIRLAPLVHSDLDHHGFAHHLINVARDAGVSGYIGDGANRWPGVHTLDAARLYRLALENAPAGTRLHGVADEGVPFRDIAAVIGRHLDVPTSSIAAENAGHFGFLALFASLDNPTSNALTQKILDWHPERPGLLEDLDAGHYFGE</sequence>
<reference evidence="2 3" key="1">
    <citation type="submission" date="2016-06" db="EMBL/GenBank/DDBJ databases">
        <authorList>
            <person name="Kjaerup R.B."/>
            <person name="Dalgaard T.S."/>
            <person name="Juul-Madsen H.R."/>
        </authorList>
    </citation>
    <scope>NUCLEOTIDE SEQUENCE [LARGE SCALE GENOMIC DNA]</scope>
    <source>
        <strain evidence="2 3">E1334</strain>
    </source>
</reference>
<dbReference type="GO" id="GO:0005737">
    <property type="term" value="C:cytoplasm"/>
    <property type="evidence" value="ECO:0007669"/>
    <property type="project" value="TreeGrafter"/>
</dbReference>
<dbReference type="PANTHER" id="PTHR48079:SF6">
    <property type="entry name" value="NAD(P)-BINDING DOMAIN-CONTAINING PROTEIN-RELATED"/>
    <property type="match status" value="1"/>
</dbReference>
<dbReference type="EMBL" id="LZKI01000189">
    <property type="protein sequence ID" value="OBI35356.1"/>
    <property type="molecule type" value="Genomic_DNA"/>
</dbReference>
<protein>
    <submittedName>
        <fullName evidence="2">3-beta hydroxysteroid dehydrogenase</fullName>
    </submittedName>
</protein>
<dbReference type="Pfam" id="PF01370">
    <property type="entry name" value="Epimerase"/>
    <property type="match status" value="1"/>
</dbReference>
<comment type="caution">
    <text evidence="2">The sequence shown here is derived from an EMBL/GenBank/DDBJ whole genome shotgun (WGS) entry which is preliminary data.</text>
</comment>
<dbReference type="RefSeq" id="WP_065030969.1">
    <property type="nucleotide sequence ID" value="NZ_LZKI01000189.1"/>
</dbReference>
<proteinExistence type="predicted"/>
<gene>
    <name evidence="2" type="ORF">A5708_09535</name>
</gene>